<organism evidence="1 2">
    <name type="scientific">Faecalibacterium prausnitzii</name>
    <dbReference type="NCBI Taxonomy" id="853"/>
    <lineage>
        <taxon>Bacteria</taxon>
        <taxon>Bacillati</taxon>
        <taxon>Bacillota</taxon>
        <taxon>Clostridia</taxon>
        <taxon>Eubacteriales</taxon>
        <taxon>Oscillospiraceae</taxon>
        <taxon>Faecalibacterium</taxon>
    </lineage>
</organism>
<proteinExistence type="predicted"/>
<evidence type="ECO:0000313" key="1">
    <source>
        <dbReference type="EMBL" id="RAW47971.1"/>
    </source>
</evidence>
<dbReference type="PROSITE" id="PS51257">
    <property type="entry name" value="PROKAR_LIPOPROTEIN"/>
    <property type="match status" value="1"/>
</dbReference>
<evidence type="ECO:0000313" key="2">
    <source>
        <dbReference type="Proteomes" id="UP000251634"/>
    </source>
</evidence>
<dbReference type="RefSeq" id="WP_112116481.1">
    <property type="nucleotide sequence ID" value="NZ_PRKZ01000011.1"/>
</dbReference>
<reference evidence="1 2" key="1">
    <citation type="submission" date="2018-02" db="EMBL/GenBank/DDBJ databases">
        <title>Complete genome sequencing of Faecalibacterium prausnitzii strains isolated from the human gut.</title>
        <authorList>
            <person name="Fitzgerald B.C."/>
            <person name="Shkoporov A.N."/>
            <person name="Ross P.R."/>
            <person name="Hill C."/>
        </authorList>
    </citation>
    <scope>NUCLEOTIDE SEQUENCE [LARGE SCALE GENOMIC DNA]</scope>
    <source>
        <strain evidence="1 2">APC942/8-14-2</strain>
    </source>
</reference>
<name>A0A329TDT1_9FIRM</name>
<dbReference type="AlphaFoldDB" id="A0A329TDT1"/>
<comment type="caution">
    <text evidence="1">The sequence shown here is derived from an EMBL/GenBank/DDBJ whole genome shotgun (WGS) entry which is preliminary data.</text>
</comment>
<dbReference type="EMBL" id="PRKZ01000011">
    <property type="protein sequence ID" value="RAW47971.1"/>
    <property type="molecule type" value="Genomic_DNA"/>
</dbReference>
<dbReference type="Proteomes" id="UP000251634">
    <property type="component" value="Unassembled WGS sequence"/>
</dbReference>
<sequence length="63" mass="6786">MQRKRPPPAQRQIWTILLILALLVLFVLTVGASCTASPHLYGGRGLVVFLPASTTPSSILAPF</sequence>
<accession>A0A329TDT1</accession>
<gene>
    <name evidence="1" type="ORF">C4N25_12420</name>
</gene>
<protein>
    <submittedName>
        <fullName evidence="1">Uncharacterized protein</fullName>
    </submittedName>
</protein>